<dbReference type="AlphaFoldDB" id="A0A160JCX9"/>
<keyword evidence="2" id="KW-0812">Transmembrane</keyword>
<proteinExistence type="predicted"/>
<feature type="transmembrane region" description="Helical" evidence="2">
    <location>
        <begin position="52"/>
        <end position="73"/>
    </location>
</feature>
<evidence type="ECO:0000256" key="1">
    <source>
        <dbReference type="SAM" id="MobiDB-lite"/>
    </source>
</evidence>
<organism evidence="3 4">
    <name type="scientific">Azospirillum humicireducens</name>
    <dbReference type="NCBI Taxonomy" id="1226968"/>
    <lineage>
        <taxon>Bacteria</taxon>
        <taxon>Pseudomonadati</taxon>
        <taxon>Pseudomonadota</taxon>
        <taxon>Alphaproteobacteria</taxon>
        <taxon>Rhodospirillales</taxon>
        <taxon>Azospirillaceae</taxon>
        <taxon>Azospirillum</taxon>
    </lineage>
</organism>
<sequence length="127" mass="13702">MSDVRKEEPKREGPKEGPGPEIVGVWPAAVWIVVGAGHYLNDPDHFAGWKGALYFVLGTGLVALVGGIASLSARRTVAGIQERLLKEVRHRRDWASWWVALGLRGLIGLGEAVLVTLLALWAVAMLG</sequence>
<feature type="compositionally biased region" description="Basic and acidic residues" evidence="1">
    <location>
        <begin position="1"/>
        <end position="15"/>
    </location>
</feature>
<keyword evidence="2" id="KW-1133">Transmembrane helix</keyword>
<keyword evidence="4" id="KW-1185">Reference proteome</keyword>
<evidence type="ECO:0000313" key="3">
    <source>
        <dbReference type="EMBL" id="ANC90523.1"/>
    </source>
</evidence>
<feature type="transmembrane region" description="Helical" evidence="2">
    <location>
        <begin position="21"/>
        <end position="40"/>
    </location>
</feature>
<dbReference type="STRING" id="1226968.A6A40_00550"/>
<name>A0A160JCX9_9PROT</name>
<evidence type="ECO:0000313" key="4">
    <source>
        <dbReference type="Proteomes" id="UP000077405"/>
    </source>
</evidence>
<keyword evidence="2" id="KW-0472">Membrane</keyword>
<dbReference type="OrthoDB" id="7308074at2"/>
<dbReference type="Proteomes" id="UP000077405">
    <property type="component" value="Chromosome"/>
</dbReference>
<feature type="transmembrane region" description="Helical" evidence="2">
    <location>
        <begin position="94"/>
        <end position="124"/>
    </location>
</feature>
<dbReference type="EMBL" id="CP015285">
    <property type="protein sequence ID" value="ANC90523.1"/>
    <property type="molecule type" value="Genomic_DNA"/>
</dbReference>
<dbReference type="KEGG" id="ahu:A6A40_00550"/>
<feature type="region of interest" description="Disordered" evidence="1">
    <location>
        <begin position="1"/>
        <end position="20"/>
    </location>
</feature>
<evidence type="ECO:0000256" key="2">
    <source>
        <dbReference type="SAM" id="Phobius"/>
    </source>
</evidence>
<accession>A0A160JCX9</accession>
<dbReference type="RefSeq" id="WP_063633625.1">
    <property type="nucleotide sequence ID" value="NZ_CP015285.1"/>
</dbReference>
<reference evidence="3 4" key="1">
    <citation type="journal article" date="2013" name="Int. J. Syst. Evol. Microbiol.">
        <title>Azospirillum humicireducens sp. nov., a nitrogen-fixing bacterium isolated from a microbial fuel cell.</title>
        <authorList>
            <person name="Zhou S."/>
            <person name="Han L."/>
            <person name="Wang Y."/>
            <person name="Yang G."/>
            <person name="Zhuang L."/>
            <person name="Hu P."/>
        </authorList>
    </citation>
    <scope>NUCLEOTIDE SEQUENCE [LARGE SCALE GENOMIC DNA]</scope>
    <source>
        <strain evidence="3 4">SgZ-5</strain>
    </source>
</reference>
<gene>
    <name evidence="3" type="ORF">A6A40_00550</name>
</gene>
<protein>
    <submittedName>
        <fullName evidence="3">Uncharacterized protein</fullName>
    </submittedName>
</protein>